<reference evidence="3" key="2">
    <citation type="submission" date="2004-10" db="EMBL/GenBank/DDBJ databases">
        <title>Oryza sativa (japonica cultivar-group) chromosome 5 clone OSJNBa0032D15, complete sequence.</title>
        <authorList>
            <person name="Chow T.-Y."/>
            <person name="Hsing Y.-I."/>
            <person name="Chen C.-S."/>
            <person name="Chen H.-H."/>
            <person name="Liu S.-M."/>
            <person name="Chao Y.-T."/>
            <person name="Chang S.-J."/>
            <person name="Chen H.-C."/>
            <person name="Chen S.-K."/>
            <person name="Chen T.-R."/>
            <person name="Chen Y.-L."/>
            <person name="Cheng C.-H."/>
            <person name="Chung C.-I."/>
            <person name="Han S.-Y."/>
            <person name="Hsiao S.-H."/>
            <person name="Hsiung J.-N."/>
            <person name="Hsu C.-H."/>
            <person name="Huang J.-J."/>
            <person name="Kau P.-I."/>
            <person name="Lee M.-C."/>
            <person name="Leu H.-L."/>
            <person name="Li Y.-F."/>
            <person name="Lin S.-J."/>
            <person name="Lin Y.-C."/>
            <person name="Wu S.-W."/>
            <person name="Yu C.-Y."/>
            <person name="Yu S.-W."/>
            <person name="Wu H.-P."/>
            <person name="Shaw J.-F."/>
            <person name="McCombie W.R."/>
            <person name="de la Bastide M."/>
            <person name="Spiegel L."/>
            <person name="Zutavern T."/>
            <person name="Muller S."/>
            <person name="Nascimento L."/>
            <person name="Balija V."/>
            <person name="Bell M."/>
            <person name="Miller B."/>
            <person name="Katzenberger F."/>
            <person name="Andrade M.V."/>
            <person name="Dike S."/>
            <person name="O'Shaughnessy A."/>
            <person name="Palmer L."/>
            <person name="Dedhia N."/>
        </authorList>
    </citation>
    <scope>NUCLEOTIDE SEQUENCE</scope>
</reference>
<dbReference type="EMBL" id="AC120989">
    <property type="protein sequence ID" value="AAV31302.1"/>
    <property type="molecule type" value="Genomic_DNA"/>
</dbReference>
<evidence type="ECO:0000313" key="4">
    <source>
        <dbReference type="EMBL" id="AAV32110.1"/>
    </source>
</evidence>
<protein>
    <recommendedName>
        <fullName evidence="6">DUF4219 domain-containing protein</fullName>
    </recommendedName>
</protein>
<gene>
    <name evidence="4" type="ORF">OJ1037_G10.17</name>
    <name evidence="3" type="ORF">OSJNBa0032D15.7</name>
</gene>
<dbReference type="Pfam" id="PF13961">
    <property type="entry name" value="DUF4219"/>
    <property type="match status" value="1"/>
</dbReference>
<evidence type="ECO:0000259" key="1">
    <source>
        <dbReference type="Pfam" id="PF05754"/>
    </source>
</evidence>
<dbReference type="AlphaFoldDB" id="Q60EK9"/>
<evidence type="ECO:0008006" key="6">
    <source>
        <dbReference type="Google" id="ProtNLM"/>
    </source>
</evidence>
<evidence type="ECO:0000313" key="5">
    <source>
        <dbReference type="Proteomes" id="UP000000763"/>
    </source>
</evidence>
<evidence type="ECO:0000313" key="3">
    <source>
        <dbReference type="EMBL" id="AAV31302.1"/>
    </source>
</evidence>
<feature type="domain" description="DUF834" evidence="1">
    <location>
        <begin position="92"/>
        <end position="133"/>
    </location>
</feature>
<name>Q60EK9_ORYSJ</name>
<reference evidence="4" key="1">
    <citation type="submission" date="2004-10" db="EMBL/GenBank/DDBJ databases">
        <title>Oryza sativa (japonica cultivar-group) chromosome 5 BAC clone OJ1037_G10, complete sequence.</title>
        <authorList>
            <person name="Chow T.-Y."/>
            <person name="Hsing Y.-I.C."/>
            <person name="Chen C.-S."/>
            <person name="Chen H.-H."/>
            <person name="Liu S.-M."/>
            <person name="Chao Y.-T."/>
            <person name="Chang S.-J."/>
            <person name="Chen H.-C."/>
            <person name="Chen S.-K."/>
            <person name="Chen T.-R."/>
            <person name="Chen Y.-L."/>
            <person name="Cheng C.-H."/>
            <person name="Chung C.-I."/>
            <person name="Han S.-Y."/>
            <person name="Hsiao S.-H."/>
            <person name="Hsiung J.-N."/>
            <person name="Hsu C.-H."/>
            <person name="Huang J.-J."/>
            <person name="Kau P.-I."/>
            <person name="Lee M.-C."/>
            <person name="Leu H.-L."/>
            <person name="Li Y.-F."/>
            <person name="Lin S.-J."/>
            <person name="Lin Y.-C."/>
            <person name="Wu S.-W."/>
            <person name="Yu C.-Y."/>
            <person name="Yu S.-W."/>
            <person name="Wu H.-P."/>
            <person name="Shaw J.-F."/>
            <person name="McCombie W.R."/>
            <person name="Muller S."/>
            <person name="Spiegel L."/>
            <person name="de la Bastide M."/>
            <person name="Zutavern T."/>
            <person name="Nascimento L."/>
            <person name="Balija V."/>
            <person name="Bell M."/>
            <person name="Miller B."/>
            <person name="Katzenberger F."/>
            <person name="Andrade M.V."/>
            <person name="Dike S."/>
            <person name="O'Shaughnessy A."/>
            <person name="Palmer L."/>
        </authorList>
    </citation>
    <scope>NUCLEOTIDE SEQUENCE</scope>
</reference>
<dbReference type="Pfam" id="PF05754">
    <property type="entry name" value="DUF834"/>
    <property type="match status" value="1"/>
</dbReference>
<proteinExistence type="predicted"/>
<dbReference type="InterPro" id="IPR008552">
    <property type="entry name" value="DUF834"/>
</dbReference>
<sequence length="205" mass="22127">MRCGLTTVAVPCRAGPRARPAAQARHGYSCRAGTARYCSRPCRAVPATGSAVPRAARFGPARLATSRHREEEEATAMLTNTYTAMNGEEDGWRRDRDDGEVRVNNSDGFLVTSGGNRGVYGLRLGAAMPTTASGLTLCYPMLEENNYGVWAVKMKIFMRAQGVWAAVEGNTADEKMDQMALTAIVQAMPEAVVMTIFEKETAKAA</sequence>
<feature type="domain" description="DUF4219" evidence="2">
    <location>
        <begin position="144"/>
        <end position="168"/>
    </location>
</feature>
<dbReference type="Proteomes" id="UP000000763">
    <property type="component" value="Chromosome 5"/>
</dbReference>
<reference evidence="5" key="4">
    <citation type="journal article" date="2008" name="Nucleic Acids Res.">
        <title>The rice annotation project database (RAP-DB): 2008 update.</title>
        <authorList>
            <consortium name="The rice annotation project (RAP)"/>
        </authorList>
    </citation>
    <scope>GENOME REANNOTATION</scope>
    <source>
        <strain evidence="5">cv. Nipponbare</strain>
    </source>
</reference>
<organism evidence="3 5">
    <name type="scientific">Oryza sativa subsp. japonica</name>
    <name type="common">Rice</name>
    <dbReference type="NCBI Taxonomy" id="39947"/>
    <lineage>
        <taxon>Eukaryota</taxon>
        <taxon>Viridiplantae</taxon>
        <taxon>Streptophyta</taxon>
        <taxon>Embryophyta</taxon>
        <taxon>Tracheophyta</taxon>
        <taxon>Spermatophyta</taxon>
        <taxon>Magnoliopsida</taxon>
        <taxon>Liliopsida</taxon>
        <taxon>Poales</taxon>
        <taxon>Poaceae</taxon>
        <taxon>BOP clade</taxon>
        <taxon>Oryzoideae</taxon>
        <taxon>Oryzeae</taxon>
        <taxon>Oryzinae</taxon>
        <taxon>Oryza</taxon>
        <taxon>Oryza sativa</taxon>
    </lineage>
</organism>
<reference evidence="5" key="3">
    <citation type="journal article" date="2005" name="Nature">
        <title>The map-based sequence of the rice genome.</title>
        <authorList>
            <consortium name="International rice genome sequencing project (IRGSP)"/>
            <person name="Matsumoto T."/>
            <person name="Wu J."/>
            <person name="Kanamori H."/>
            <person name="Katayose Y."/>
            <person name="Fujisawa M."/>
            <person name="Namiki N."/>
            <person name="Mizuno H."/>
            <person name="Yamamoto K."/>
            <person name="Antonio B.A."/>
            <person name="Baba T."/>
            <person name="Sakata K."/>
            <person name="Nagamura Y."/>
            <person name="Aoki H."/>
            <person name="Arikawa K."/>
            <person name="Arita K."/>
            <person name="Bito T."/>
            <person name="Chiden Y."/>
            <person name="Fujitsuka N."/>
            <person name="Fukunaka R."/>
            <person name="Hamada M."/>
            <person name="Harada C."/>
            <person name="Hayashi A."/>
            <person name="Hijishita S."/>
            <person name="Honda M."/>
            <person name="Hosokawa S."/>
            <person name="Ichikawa Y."/>
            <person name="Idonuma A."/>
            <person name="Iijima M."/>
            <person name="Ikeda M."/>
            <person name="Ikeno M."/>
            <person name="Ito K."/>
            <person name="Ito S."/>
            <person name="Ito T."/>
            <person name="Ito Y."/>
            <person name="Ito Y."/>
            <person name="Iwabuchi A."/>
            <person name="Kamiya K."/>
            <person name="Karasawa W."/>
            <person name="Kurita K."/>
            <person name="Katagiri S."/>
            <person name="Kikuta A."/>
            <person name="Kobayashi H."/>
            <person name="Kobayashi N."/>
            <person name="Machita K."/>
            <person name="Maehara T."/>
            <person name="Masukawa M."/>
            <person name="Mizubayashi T."/>
            <person name="Mukai Y."/>
            <person name="Nagasaki H."/>
            <person name="Nagata Y."/>
            <person name="Naito S."/>
            <person name="Nakashima M."/>
            <person name="Nakama Y."/>
            <person name="Nakamichi Y."/>
            <person name="Nakamura M."/>
            <person name="Meguro A."/>
            <person name="Negishi M."/>
            <person name="Ohta I."/>
            <person name="Ohta T."/>
            <person name="Okamoto M."/>
            <person name="Ono N."/>
            <person name="Saji S."/>
            <person name="Sakaguchi M."/>
            <person name="Sakai K."/>
            <person name="Shibata M."/>
            <person name="Shimokawa T."/>
            <person name="Song J."/>
            <person name="Takazaki Y."/>
            <person name="Terasawa K."/>
            <person name="Tsugane M."/>
            <person name="Tsuji K."/>
            <person name="Ueda S."/>
            <person name="Waki K."/>
            <person name="Yamagata H."/>
            <person name="Yamamoto M."/>
            <person name="Yamamoto S."/>
            <person name="Yamane H."/>
            <person name="Yoshiki S."/>
            <person name="Yoshihara R."/>
            <person name="Yukawa K."/>
            <person name="Zhong H."/>
            <person name="Yano M."/>
            <person name="Yuan Q."/>
            <person name="Ouyang S."/>
            <person name="Liu J."/>
            <person name="Jones K.M."/>
            <person name="Gansberger K."/>
            <person name="Moffat K."/>
            <person name="Hill J."/>
            <person name="Bera J."/>
            <person name="Fadrosh D."/>
            <person name="Jin S."/>
            <person name="Johri S."/>
            <person name="Kim M."/>
            <person name="Overton L."/>
            <person name="Reardon M."/>
            <person name="Tsitrin T."/>
            <person name="Vuong H."/>
            <person name="Weaver B."/>
            <person name="Ciecko A."/>
            <person name="Tallon L."/>
            <person name="Jackson J."/>
            <person name="Pai G."/>
            <person name="Aken S.V."/>
            <person name="Utterback T."/>
            <person name="Reidmuller S."/>
            <person name="Feldblyum T."/>
            <person name="Hsiao J."/>
            <person name="Zismann V."/>
            <person name="Iobst S."/>
            <person name="de Vazeille A.R."/>
            <person name="Buell C.R."/>
            <person name="Ying K."/>
            <person name="Li Y."/>
            <person name="Lu T."/>
            <person name="Huang Y."/>
            <person name="Zhao Q."/>
            <person name="Feng Q."/>
            <person name="Zhang L."/>
            <person name="Zhu J."/>
            <person name="Weng Q."/>
            <person name="Mu J."/>
            <person name="Lu Y."/>
            <person name="Fan D."/>
            <person name="Liu Y."/>
            <person name="Guan J."/>
            <person name="Zhang Y."/>
            <person name="Yu S."/>
            <person name="Liu X."/>
            <person name="Zhang Y."/>
            <person name="Hong G."/>
            <person name="Han B."/>
            <person name="Choisne N."/>
            <person name="Demange N."/>
            <person name="Orjeda G."/>
            <person name="Samain S."/>
            <person name="Cattolico L."/>
            <person name="Pelletier E."/>
            <person name="Couloux A."/>
            <person name="Segurens B."/>
            <person name="Wincker P."/>
            <person name="D'Hont A."/>
            <person name="Scarpelli C."/>
            <person name="Weissenbach J."/>
            <person name="Salanoubat M."/>
            <person name="Quetier F."/>
            <person name="Yu Y."/>
            <person name="Kim H.R."/>
            <person name="Rambo T."/>
            <person name="Currie J."/>
            <person name="Collura K."/>
            <person name="Luo M."/>
            <person name="Yang T."/>
            <person name="Ammiraju J.S.S."/>
            <person name="Engler F."/>
            <person name="Soderlund C."/>
            <person name="Wing R.A."/>
            <person name="Palmer L.E."/>
            <person name="de la Bastide M."/>
            <person name="Spiegel L."/>
            <person name="Nascimento L."/>
            <person name="Zutavern T."/>
            <person name="O'Shaughnessy A."/>
            <person name="Dike S."/>
            <person name="Dedhia N."/>
            <person name="Preston R."/>
            <person name="Balija V."/>
            <person name="McCombie W.R."/>
            <person name="Chow T."/>
            <person name="Chen H."/>
            <person name="Chung M."/>
            <person name="Chen C."/>
            <person name="Shaw J."/>
            <person name="Wu H."/>
            <person name="Hsiao K."/>
            <person name="Chao Y."/>
            <person name="Chu M."/>
            <person name="Cheng C."/>
            <person name="Hour A."/>
            <person name="Lee P."/>
            <person name="Lin S."/>
            <person name="Lin Y."/>
            <person name="Liou J."/>
            <person name="Liu S."/>
            <person name="Hsing Y."/>
            <person name="Raghuvanshi S."/>
            <person name="Mohanty A."/>
            <person name="Bharti A.K."/>
            <person name="Gaur A."/>
            <person name="Gupta V."/>
            <person name="Kumar D."/>
            <person name="Ravi V."/>
            <person name="Vij S."/>
            <person name="Kapur A."/>
            <person name="Khurana P."/>
            <person name="Khurana P."/>
            <person name="Khurana J.P."/>
            <person name="Tyagi A.K."/>
            <person name="Gaikwad K."/>
            <person name="Singh A."/>
            <person name="Dalal V."/>
            <person name="Srivastava S."/>
            <person name="Dixit A."/>
            <person name="Pal A.K."/>
            <person name="Ghazi I.A."/>
            <person name="Yadav M."/>
            <person name="Pandit A."/>
            <person name="Bhargava A."/>
            <person name="Sureshbabu K."/>
            <person name="Batra K."/>
            <person name="Sharma T.R."/>
            <person name="Mohapatra T."/>
            <person name="Singh N.K."/>
            <person name="Messing J."/>
            <person name="Nelson A.B."/>
            <person name="Fuks G."/>
            <person name="Kavchok S."/>
            <person name="Keizer G."/>
            <person name="Linton E."/>
            <person name="Llaca V."/>
            <person name="Song R."/>
            <person name="Tanyolac B."/>
            <person name="Young S."/>
            <person name="Ho-Il K."/>
            <person name="Hahn J.H."/>
            <person name="Sangsakoo G."/>
            <person name="Vanavichit A."/>
            <person name="de Mattos Luiz.A.T."/>
            <person name="Zimmer P.D."/>
            <person name="Malone G."/>
            <person name="Dellagostin O."/>
            <person name="de Oliveira A.C."/>
            <person name="Bevan M."/>
            <person name="Bancroft I."/>
            <person name="Minx P."/>
            <person name="Cordum H."/>
            <person name="Wilson R."/>
            <person name="Cheng Z."/>
            <person name="Jin W."/>
            <person name="Jiang J."/>
            <person name="Leong S.A."/>
            <person name="Iwama H."/>
            <person name="Gojobori T."/>
            <person name="Itoh T."/>
            <person name="Niimura Y."/>
            <person name="Fujii Y."/>
            <person name="Habara T."/>
            <person name="Sakai H."/>
            <person name="Sato Y."/>
            <person name="Wilson G."/>
            <person name="Kumar K."/>
            <person name="McCouch S."/>
            <person name="Juretic N."/>
            <person name="Hoen D."/>
            <person name="Wright S."/>
            <person name="Bruskiewich R."/>
            <person name="Bureau T."/>
            <person name="Miyao A."/>
            <person name="Hirochika H."/>
            <person name="Nishikawa T."/>
            <person name="Kadowaki K."/>
            <person name="Sugiura M."/>
            <person name="Burr B."/>
            <person name="Sasaki T."/>
        </authorList>
    </citation>
    <scope>NUCLEOTIDE SEQUENCE [LARGE SCALE GENOMIC DNA]</scope>
    <source>
        <strain evidence="5">cv. Nipponbare</strain>
    </source>
</reference>
<accession>Q60EK9</accession>
<dbReference type="EMBL" id="AC104270">
    <property type="protein sequence ID" value="AAV32110.1"/>
    <property type="molecule type" value="Genomic_DNA"/>
</dbReference>
<evidence type="ECO:0000259" key="2">
    <source>
        <dbReference type="Pfam" id="PF13961"/>
    </source>
</evidence>
<dbReference type="InterPro" id="IPR025314">
    <property type="entry name" value="DUF4219"/>
</dbReference>